<evidence type="ECO:0000313" key="4">
    <source>
        <dbReference type="Proteomes" id="UP000070544"/>
    </source>
</evidence>
<reference evidence="3 4" key="1">
    <citation type="journal article" date="2015" name="Genome Biol. Evol.">
        <title>Phylogenomic analyses indicate that early fungi evolved digesting cell walls of algal ancestors of land plants.</title>
        <authorList>
            <person name="Chang Y."/>
            <person name="Wang S."/>
            <person name="Sekimoto S."/>
            <person name="Aerts A.L."/>
            <person name="Choi C."/>
            <person name="Clum A."/>
            <person name="LaButti K.M."/>
            <person name="Lindquist E.A."/>
            <person name="Yee Ngan C."/>
            <person name="Ohm R.A."/>
            <person name="Salamov A.A."/>
            <person name="Grigoriev I.V."/>
            <person name="Spatafora J.W."/>
            <person name="Berbee M.L."/>
        </authorList>
    </citation>
    <scope>NUCLEOTIDE SEQUENCE [LARGE SCALE GENOMIC DNA]</scope>
    <source>
        <strain evidence="3 4">JEL478</strain>
    </source>
</reference>
<feature type="region of interest" description="Disordered" evidence="1">
    <location>
        <begin position="65"/>
        <end position="89"/>
    </location>
</feature>
<evidence type="ECO:0000256" key="1">
    <source>
        <dbReference type="SAM" id="MobiDB-lite"/>
    </source>
</evidence>
<feature type="region of interest" description="Disordered" evidence="1">
    <location>
        <begin position="131"/>
        <end position="193"/>
    </location>
</feature>
<feature type="transmembrane region" description="Helical" evidence="2">
    <location>
        <begin position="18"/>
        <end position="35"/>
    </location>
</feature>
<organism evidence="3 4">
    <name type="scientific">Gonapodya prolifera (strain JEL478)</name>
    <name type="common">Monoblepharis prolifera</name>
    <dbReference type="NCBI Taxonomy" id="1344416"/>
    <lineage>
        <taxon>Eukaryota</taxon>
        <taxon>Fungi</taxon>
        <taxon>Fungi incertae sedis</taxon>
        <taxon>Chytridiomycota</taxon>
        <taxon>Chytridiomycota incertae sedis</taxon>
        <taxon>Monoblepharidomycetes</taxon>
        <taxon>Monoblepharidales</taxon>
        <taxon>Gonapodyaceae</taxon>
        <taxon>Gonapodya</taxon>
    </lineage>
</organism>
<feature type="compositionally biased region" description="Low complexity" evidence="1">
    <location>
        <begin position="157"/>
        <end position="170"/>
    </location>
</feature>
<evidence type="ECO:0000313" key="3">
    <source>
        <dbReference type="EMBL" id="KXS12488.1"/>
    </source>
</evidence>
<feature type="compositionally biased region" description="Pro residues" evidence="1">
    <location>
        <begin position="171"/>
        <end position="181"/>
    </location>
</feature>
<gene>
    <name evidence="3" type="ORF">M427DRAFT_394626</name>
</gene>
<sequence length="193" mass="20781">MTPCNRCGTIMSRFYRCWIFIGVVWGFPLVLLCIGSQSNRSIRTLFPSVLLRGNEVSEVDHSKLISPTHYPTPPLSPSPSSSSSPTEAYTNPPMTFSFAPDVNQPLVVSIPPASRLPFFVDVDLPGALGVHSSPSSPGGIDHSGTISSLPHRYSPKLTDPLSSSPTITTTPQPPPPLPSPLAPRSIRVRPARM</sequence>
<dbReference type="EMBL" id="KQ965787">
    <property type="protein sequence ID" value="KXS12488.1"/>
    <property type="molecule type" value="Genomic_DNA"/>
</dbReference>
<keyword evidence="2" id="KW-1133">Transmembrane helix</keyword>
<keyword evidence="4" id="KW-1185">Reference proteome</keyword>
<keyword evidence="2" id="KW-0812">Transmembrane</keyword>
<protein>
    <submittedName>
        <fullName evidence="3">Uncharacterized protein</fullName>
    </submittedName>
</protein>
<dbReference type="AlphaFoldDB" id="A0A139A757"/>
<proteinExistence type="predicted"/>
<name>A0A139A757_GONPJ</name>
<accession>A0A139A757</accession>
<keyword evidence="2" id="KW-0472">Membrane</keyword>
<evidence type="ECO:0000256" key="2">
    <source>
        <dbReference type="SAM" id="Phobius"/>
    </source>
</evidence>
<dbReference type="Proteomes" id="UP000070544">
    <property type="component" value="Unassembled WGS sequence"/>
</dbReference>